<dbReference type="PROSITE" id="PS00028">
    <property type="entry name" value="ZINC_FINGER_C2H2_1"/>
    <property type="match status" value="1"/>
</dbReference>
<evidence type="ECO:0000256" key="1">
    <source>
        <dbReference type="PROSITE-ProRule" id="PRU00042"/>
    </source>
</evidence>
<dbReference type="GO" id="GO:0008270">
    <property type="term" value="F:zinc ion binding"/>
    <property type="evidence" value="ECO:0007669"/>
    <property type="project" value="UniProtKB-KW"/>
</dbReference>
<keyword evidence="1" id="KW-0863">Zinc-finger</keyword>
<protein>
    <recommendedName>
        <fullName evidence="3">C2H2-type domain-containing protein</fullName>
    </recommendedName>
</protein>
<dbReference type="EMBL" id="JAHFYH010000004">
    <property type="protein sequence ID" value="KAH0233447.1"/>
    <property type="molecule type" value="Genomic_DNA"/>
</dbReference>
<feature type="region of interest" description="Disordered" evidence="2">
    <location>
        <begin position="115"/>
        <end position="144"/>
    </location>
</feature>
<organism evidence="4 5">
    <name type="scientific">Aureobasidium melanogenum</name>
    <name type="common">Aureobasidium pullulans var. melanogenum</name>
    <dbReference type="NCBI Taxonomy" id="46634"/>
    <lineage>
        <taxon>Eukaryota</taxon>
        <taxon>Fungi</taxon>
        <taxon>Dikarya</taxon>
        <taxon>Ascomycota</taxon>
        <taxon>Pezizomycotina</taxon>
        <taxon>Dothideomycetes</taxon>
        <taxon>Dothideomycetidae</taxon>
        <taxon>Dothideales</taxon>
        <taxon>Saccotheciaceae</taxon>
        <taxon>Aureobasidium</taxon>
    </lineage>
</organism>
<feature type="region of interest" description="Disordered" evidence="2">
    <location>
        <begin position="673"/>
        <end position="702"/>
    </location>
</feature>
<gene>
    <name evidence="4" type="ORF">KCV03_g1123</name>
</gene>
<feature type="non-terminal residue" evidence="4">
    <location>
        <position position="1"/>
    </location>
</feature>
<reference evidence="4" key="2">
    <citation type="submission" date="2021-08" db="EMBL/GenBank/DDBJ databases">
        <authorList>
            <person name="Gostincar C."/>
            <person name="Sun X."/>
            <person name="Song Z."/>
            <person name="Gunde-Cimerman N."/>
        </authorList>
    </citation>
    <scope>NUCLEOTIDE SEQUENCE</scope>
    <source>
        <strain evidence="4">EXF-8016</strain>
    </source>
</reference>
<feature type="compositionally biased region" description="Polar residues" evidence="2">
    <location>
        <begin position="134"/>
        <end position="144"/>
    </location>
</feature>
<dbReference type="InterPro" id="IPR013087">
    <property type="entry name" value="Znf_C2H2_type"/>
</dbReference>
<reference evidence="4" key="1">
    <citation type="journal article" date="2021" name="J Fungi (Basel)">
        <title>Virulence traits and population genomics of the black yeast Aureobasidium melanogenum.</title>
        <authorList>
            <person name="Cernosa A."/>
            <person name="Sun X."/>
            <person name="Gostincar C."/>
            <person name="Fang C."/>
            <person name="Gunde-Cimerman N."/>
            <person name="Song Z."/>
        </authorList>
    </citation>
    <scope>NUCLEOTIDE SEQUENCE</scope>
    <source>
        <strain evidence="4">EXF-8016</strain>
    </source>
</reference>
<feature type="domain" description="C2H2-type" evidence="3">
    <location>
        <begin position="440"/>
        <end position="464"/>
    </location>
</feature>
<dbReference type="Proteomes" id="UP000767238">
    <property type="component" value="Unassembled WGS sequence"/>
</dbReference>
<evidence type="ECO:0000259" key="3">
    <source>
        <dbReference type="PROSITE" id="PS50157"/>
    </source>
</evidence>
<evidence type="ECO:0000313" key="4">
    <source>
        <dbReference type="EMBL" id="KAH0233447.1"/>
    </source>
</evidence>
<accession>A0A9P8GQ69</accession>
<feature type="compositionally biased region" description="Polar residues" evidence="2">
    <location>
        <begin position="803"/>
        <end position="817"/>
    </location>
</feature>
<name>A0A9P8GQ69_AURME</name>
<feature type="region of interest" description="Disordered" evidence="2">
    <location>
        <begin position="794"/>
        <end position="832"/>
    </location>
</feature>
<dbReference type="AlphaFoldDB" id="A0A9P8GQ69"/>
<evidence type="ECO:0000256" key="2">
    <source>
        <dbReference type="SAM" id="MobiDB-lite"/>
    </source>
</evidence>
<keyword evidence="1" id="KW-0479">Metal-binding</keyword>
<proteinExistence type="predicted"/>
<dbReference type="SMART" id="SM00355">
    <property type="entry name" value="ZnF_C2H2"/>
    <property type="match status" value="3"/>
</dbReference>
<feature type="compositionally biased region" description="Polar residues" evidence="2">
    <location>
        <begin position="673"/>
        <end position="689"/>
    </location>
</feature>
<sequence>MPSKTSSHPRRRQGSPSTTAALIDSFAGLSIQKGTTFHSPSSNKSELFNPLDAVARSMTTRSVTSPKALEDLLIGAGERRAADLLAKVDQVIADNNSAAALGKLLSEPEALPHPRCVLDNSGLEGTSAERRDSPNNAYDSGLGSSIADSDEFDTKKTKASTKGNIHLLPIVDDLGSANYCLLSGSTLKRSPSSASSSYADEHLSEFACEQIHNYIVKPILKQQALKNFHPLVRGVPRRIASRQITTLRDLEKTLVFLAPVSIRCGLSARSVAYFRSLSQDYSRTPSDYLNFCETYIDCLHATVDIVHESDHCSPSDRPYTSNYFIDLVGQIRRYAQIVASTRSKKERGEELDEMDVTPDERLQLRGGHLRGGADVTHNTPLQLVRHKVGKDISLLDGSVLSSGADHSMSSSKRPIMADSLNDDVERSMARRRKGEPIKTYDCGFDGCDKIFRRPCDRTKHMKSHERPWKCPHTDCKYHEEGWPTEKECERHVNDKHAESPIMYACYWSTVNNCPYQSKRLSNCKSHMEKAHGWVYIRSKTTVKNGKTKVKPDQKEPVQQPIKLIGGVAASAATPSTSSVSASTSTTPFMQTEQYPSVSDLSTTLTSPQEFSVPSMGQGIMTPFESPDFNMAMDFQPEFVDHFNFDWASAFTPGVNNPLYTPSLVDDRRLSHDSSAVNTAPNSTLLQGETSFDDAFNPPTPEDSPHFVANNGFKMEQGFQAGPSNYISDQSLLFSAPQFLVNGSDPMLTAPQPLTTQGFGGDASMDMNMADDDFDMSKYLPSDYNNTDSLFPSNNDYGLGAQFDEQSLFPSNSSSNTTKPKENPYAKFFPELQ</sequence>
<comment type="caution">
    <text evidence="4">The sequence shown here is derived from an EMBL/GenBank/DDBJ whole genome shotgun (WGS) entry which is preliminary data.</text>
</comment>
<evidence type="ECO:0000313" key="5">
    <source>
        <dbReference type="Proteomes" id="UP000767238"/>
    </source>
</evidence>
<keyword evidence="1" id="KW-0862">Zinc</keyword>
<dbReference type="PROSITE" id="PS50157">
    <property type="entry name" value="ZINC_FINGER_C2H2_2"/>
    <property type="match status" value="1"/>
</dbReference>